<dbReference type="Gene3D" id="3.30.40.10">
    <property type="entry name" value="Zinc/RING finger domain, C3HC4 (zinc finger)"/>
    <property type="match status" value="1"/>
</dbReference>
<reference evidence="4 5" key="1">
    <citation type="journal article" date="2023" name="Elife">
        <title>Identification of key yeast species and microbe-microbe interactions impacting larval growth of Drosophila in the wild.</title>
        <authorList>
            <person name="Mure A."/>
            <person name="Sugiura Y."/>
            <person name="Maeda R."/>
            <person name="Honda K."/>
            <person name="Sakurai N."/>
            <person name="Takahashi Y."/>
            <person name="Watada M."/>
            <person name="Katoh T."/>
            <person name="Gotoh A."/>
            <person name="Gotoh Y."/>
            <person name="Taniguchi I."/>
            <person name="Nakamura K."/>
            <person name="Hayashi T."/>
            <person name="Katayama T."/>
            <person name="Uemura T."/>
            <person name="Hattori Y."/>
        </authorList>
    </citation>
    <scope>NUCLEOTIDE SEQUENCE [LARGE SCALE GENOMIC DNA]</scope>
    <source>
        <strain evidence="4 5">SC-9</strain>
    </source>
</reference>
<accession>A0AAV5QTY0</accession>
<feature type="compositionally biased region" description="Polar residues" evidence="2">
    <location>
        <begin position="331"/>
        <end position="343"/>
    </location>
</feature>
<dbReference type="GO" id="GO:0016567">
    <property type="term" value="P:protein ubiquitination"/>
    <property type="evidence" value="ECO:0007669"/>
    <property type="project" value="InterPro"/>
</dbReference>
<dbReference type="PROSITE" id="PS50089">
    <property type="entry name" value="ZF_RING_2"/>
    <property type="match status" value="1"/>
</dbReference>
<dbReference type="GO" id="GO:0004842">
    <property type="term" value="F:ubiquitin-protein transferase activity"/>
    <property type="evidence" value="ECO:0007669"/>
    <property type="project" value="InterPro"/>
</dbReference>
<feature type="compositionally biased region" description="Basic and acidic residues" evidence="2">
    <location>
        <begin position="14"/>
        <end position="24"/>
    </location>
</feature>
<feature type="compositionally biased region" description="Low complexity" evidence="2">
    <location>
        <begin position="150"/>
        <end position="190"/>
    </location>
</feature>
<comment type="caution">
    <text evidence="4">The sequence shown here is derived from an EMBL/GenBank/DDBJ whole genome shotgun (WGS) entry which is preliminary data.</text>
</comment>
<evidence type="ECO:0000313" key="4">
    <source>
        <dbReference type="EMBL" id="GMM38169.1"/>
    </source>
</evidence>
<dbReference type="GO" id="GO:0036503">
    <property type="term" value="P:ERAD pathway"/>
    <property type="evidence" value="ECO:0007669"/>
    <property type="project" value="TreeGrafter"/>
</dbReference>
<keyword evidence="5" id="KW-1185">Reference proteome</keyword>
<name>A0AAV5QTY0_9ASCO</name>
<dbReference type="AlphaFoldDB" id="A0AAV5QTY0"/>
<feature type="compositionally biased region" description="Basic residues" evidence="2">
    <location>
        <begin position="133"/>
        <end position="144"/>
    </location>
</feature>
<feature type="compositionally biased region" description="Polar residues" evidence="2">
    <location>
        <begin position="199"/>
        <end position="209"/>
    </location>
</feature>
<dbReference type="EMBL" id="BTFZ01000019">
    <property type="protein sequence ID" value="GMM38169.1"/>
    <property type="molecule type" value="Genomic_DNA"/>
</dbReference>
<protein>
    <recommendedName>
        <fullName evidence="3">RING-type domain-containing protein</fullName>
    </recommendedName>
</protein>
<evidence type="ECO:0000256" key="1">
    <source>
        <dbReference type="PROSITE-ProRule" id="PRU00175"/>
    </source>
</evidence>
<feature type="domain" description="RING-type" evidence="3">
    <location>
        <begin position="411"/>
        <end position="436"/>
    </location>
</feature>
<dbReference type="PANTHER" id="PTHR15302">
    <property type="entry name" value="E3 UBIQUITIN-PROTEIN LIGASE RNF103"/>
    <property type="match status" value="1"/>
</dbReference>
<keyword evidence="1" id="KW-0863">Zinc-finger</keyword>
<evidence type="ECO:0000313" key="5">
    <source>
        <dbReference type="Proteomes" id="UP001360560"/>
    </source>
</evidence>
<dbReference type="SUPFAM" id="SSF57850">
    <property type="entry name" value="RING/U-box"/>
    <property type="match status" value="1"/>
</dbReference>
<feature type="region of interest" description="Disordered" evidence="2">
    <location>
        <begin position="289"/>
        <end position="392"/>
    </location>
</feature>
<evidence type="ECO:0000256" key="2">
    <source>
        <dbReference type="SAM" id="MobiDB-lite"/>
    </source>
</evidence>
<keyword evidence="1" id="KW-0862">Zinc</keyword>
<dbReference type="PANTHER" id="PTHR15302:SF0">
    <property type="entry name" value="E3 UBIQUITIN-PROTEIN LIGASE RNF103"/>
    <property type="match status" value="1"/>
</dbReference>
<dbReference type="GO" id="GO:0008270">
    <property type="term" value="F:zinc ion binding"/>
    <property type="evidence" value="ECO:0007669"/>
    <property type="project" value="UniProtKB-KW"/>
</dbReference>
<feature type="compositionally biased region" description="Polar residues" evidence="2">
    <location>
        <begin position="380"/>
        <end position="389"/>
    </location>
</feature>
<evidence type="ECO:0000259" key="3">
    <source>
        <dbReference type="PROSITE" id="PS50089"/>
    </source>
</evidence>
<sequence length="494" mass="54288">MSGNNSNSGGVGDDGARDPQRESDDTLPLGFSSLFDSPAEASGRSSSQLALPNASGGLILISRYLRDGIGTRQHSFDIFTDLDRATNSESSVETTNANPLTGVTNNRNPQGGNANANDPVTVSIDMNQSLERARRRRERGRRRRFMDYLNTASTSTNRSRSTDAATSSEAIDSTNSNTDNNNETNNNSDNNNEEEDPTGDNSSSPSSTFGATELAWVDHSIEGSRRRLPGTPVLFTEAIIFSHNCHHDKSLTVKRFKELGTIEFKEELECIDNCCGICYDEFMFNSGCQDSENPNKGKKRAADGDDKESIEDEQRQKKKRKIISTNEEESLNVNTDPSTVNVDSSAIEASETSTAQHVSPQDIFNPALTEPSHEEDNDDNINSGDSVDLSSPEARKELIESLKNSHGATQLPCGHAFGTSCIVEWFQNSNTCPYCREKIEDPYKKNRKKVIIKHIMQSGARNGTFGGASFIRDLLVRFARSQADRTQNGNENEV</sequence>
<dbReference type="GO" id="GO:0005783">
    <property type="term" value="C:endoplasmic reticulum"/>
    <property type="evidence" value="ECO:0007669"/>
    <property type="project" value="TreeGrafter"/>
</dbReference>
<dbReference type="InterPro" id="IPR042494">
    <property type="entry name" value="RNF103"/>
</dbReference>
<feature type="region of interest" description="Disordered" evidence="2">
    <location>
        <begin position="1"/>
        <end position="51"/>
    </location>
</feature>
<dbReference type="InterPro" id="IPR013083">
    <property type="entry name" value="Znf_RING/FYVE/PHD"/>
</dbReference>
<dbReference type="Proteomes" id="UP001360560">
    <property type="component" value="Unassembled WGS sequence"/>
</dbReference>
<gene>
    <name evidence="4" type="ORF">DASC09_055080</name>
</gene>
<organism evidence="4 5">
    <name type="scientific">Saccharomycopsis crataegensis</name>
    <dbReference type="NCBI Taxonomy" id="43959"/>
    <lineage>
        <taxon>Eukaryota</taxon>
        <taxon>Fungi</taxon>
        <taxon>Dikarya</taxon>
        <taxon>Ascomycota</taxon>
        <taxon>Saccharomycotina</taxon>
        <taxon>Saccharomycetes</taxon>
        <taxon>Saccharomycopsidaceae</taxon>
        <taxon>Saccharomycopsis</taxon>
    </lineage>
</organism>
<dbReference type="Pfam" id="PF13639">
    <property type="entry name" value="zf-RING_2"/>
    <property type="match status" value="1"/>
</dbReference>
<feature type="compositionally biased region" description="Low complexity" evidence="2">
    <location>
        <begin position="344"/>
        <end position="355"/>
    </location>
</feature>
<dbReference type="InterPro" id="IPR001841">
    <property type="entry name" value="Znf_RING"/>
</dbReference>
<dbReference type="GeneID" id="90076158"/>
<proteinExistence type="predicted"/>
<feature type="region of interest" description="Disordered" evidence="2">
    <location>
        <begin position="86"/>
        <end position="209"/>
    </location>
</feature>
<keyword evidence="1" id="KW-0479">Metal-binding</keyword>
<feature type="compositionally biased region" description="Polar residues" evidence="2">
    <location>
        <begin position="87"/>
        <end position="130"/>
    </location>
</feature>
<dbReference type="RefSeq" id="XP_064855165.1">
    <property type="nucleotide sequence ID" value="XM_064999093.1"/>
</dbReference>